<feature type="region of interest" description="Disordered" evidence="4">
    <location>
        <begin position="59"/>
        <end position="153"/>
    </location>
</feature>
<dbReference type="InterPro" id="IPR012677">
    <property type="entry name" value="Nucleotide-bd_a/b_plait_sf"/>
</dbReference>
<dbReference type="Proteomes" id="UP000243686">
    <property type="component" value="Unassembled WGS sequence"/>
</dbReference>
<dbReference type="PANTHER" id="PTHR23236">
    <property type="entry name" value="EUKARYOTIC TRANSLATION INITIATION FACTOR 4B/4H"/>
    <property type="match status" value="1"/>
</dbReference>
<organism evidence="6 7">
    <name type="scientific">Opisthorchis viverrini</name>
    <name type="common">Southeast Asian liver fluke</name>
    <dbReference type="NCBI Taxonomy" id="6198"/>
    <lineage>
        <taxon>Eukaryota</taxon>
        <taxon>Metazoa</taxon>
        <taxon>Spiralia</taxon>
        <taxon>Lophotrochozoa</taxon>
        <taxon>Platyhelminthes</taxon>
        <taxon>Trematoda</taxon>
        <taxon>Digenea</taxon>
        <taxon>Opisthorchiida</taxon>
        <taxon>Opisthorchiata</taxon>
        <taxon>Opisthorchiidae</taxon>
        <taxon>Opisthorchis</taxon>
    </lineage>
</organism>
<feature type="domain" description="RRM" evidence="5">
    <location>
        <begin position="188"/>
        <end position="262"/>
    </location>
</feature>
<feature type="compositionally biased region" description="Polar residues" evidence="4">
    <location>
        <begin position="97"/>
        <end position="107"/>
    </location>
</feature>
<keyword evidence="2 3" id="KW-0694">RNA-binding</keyword>
<dbReference type="CDD" id="cd00590">
    <property type="entry name" value="RRM_SF"/>
    <property type="match status" value="2"/>
</dbReference>
<dbReference type="SUPFAM" id="SSF54928">
    <property type="entry name" value="RNA-binding domain, RBD"/>
    <property type="match status" value="1"/>
</dbReference>
<feature type="region of interest" description="Disordered" evidence="4">
    <location>
        <begin position="261"/>
        <end position="290"/>
    </location>
</feature>
<evidence type="ECO:0000256" key="3">
    <source>
        <dbReference type="PROSITE-ProRule" id="PRU00176"/>
    </source>
</evidence>
<dbReference type="Pfam" id="PF00076">
    <property type="entry name" value="RRM_1"/>
    <property type="match status" value="1"/>
</dbReference>
<keyword evidence="1" id="KW-0677">Repeat</keyword>
<evidence type="ECO:0000256" key="2">
    <source>
        <dbReference type="ARBA" id="ARBA00022884"/>
    </source>
</evidence>
<evidence type="ECO:0000256" key="1">
    <source>
        <dbReference type="ARBA" id="ARBA00022737"/>
    </source>
</evidence>
<gene>
    <name evidence="6" type="ORF">X801_06446</name>
</gene>
<evidence type="ECO:0000313" key="7">
    <source>
        <dbReference type="Proteomes" id="UP000243686"/>
    </source>
</evidence>
<feature type="region of interest" description="Disordered" evidence="4">
    <location>
        <begin position="419"/>
        <end position="468"/>
    </location>
</feature>
<sequence length="508" mass="57122">MFTGIYTIAENDVAQWLKCTFTDRNVRGLDPTVASGPLLSKLGRISALVLRVASPLDTEELSMQSTGRDSIRASKKRRHSHGLDGTPVSEKKKELSHTVSRNATISRTPKRVHEEDNEELSNTANAVLQSPGSPTVKRPRKKPSLLGSSDLQKYEGMYTSTTEVTSQPGQKVALLSMIRQRLAELNNRTLYVRKLPRNTSLAQLKALCPTSINARLPTKAFSNRRRHAFIEFKSEESARNALKSIVGKLIADRPIKAELCFERSNTETNPNADRGQKKSGEKPLQWSKPNERQLRDFSLTTLHVSCVPRNTTPDEVRQLFPQAVSFDFNMHPKDKGIGSCRVAFSSEQDAFQAFTSQHNAIIRDCPIIVNFAFKKHKPTGNVLQTVNTRIPSTQLIGNKHKSSMKVDEQSKEKLNKAHTVFCGQQKKPQSTTETTTEPKQKKKQKKSLSGTSLPNDFPFPKQPKAKKHKLTCTRERLFQQLECSDFVNTLVFLKTFHSSRSLFGIVDR</sequence>
<keyword evidence="7" id="KW-1185">Reference proteome</keyword>
<proteinExistence type="predicted"/>
<dbReference type="AlphaFoldDB" id="A0A1S8WU09"/>
<dbReference type="SMART" id="SM00360">
    <property type="entry name" value="RRM"/>
    <property type="match status" value="2"/>
</dbReference>
<dbReference type="EMBL" id="KV894993">
    <property type="protein sequence ID" value="OON17713.1"/>
    <property type="molecule type" value="Genomic_DNA"/>
</dbReference>
<name>A0A1S8WU09_OPIVI</name>
<feature type="compositionally biased region" description="Low complexity" evidence="4">
    <location>
        <begin position="424"/>
        <end position="437"/>
    </location>
</feature>
<dbReference type="Gene3D" id="3.30.70.330">
    <property type="match status" value="2"/>
</dbReference>
<dbReference type="InterPro" id="IPR035979">
    <property type="entry name" value="RBD_domain_sf"/>
</dbReference>
<evidence type="ECO:0000313" key="6">
    <source>
        <dbReference type="EMBL" id="OON17713.1"/>
    </source>
</evidence>
<evidence type="ECO:0000259" key="5">
    <source>
        <dbReference type="PROSITE" id="PS50102"/>
    </source>
</evidence>
<dbReference type="PROSITE" id="PS50102">
    <property type="entry name" value="RRM"/>
    <property type="match status" value="1"/>
</dbReference>
<accession>A0A1S8WU09</accession>
<protein>
    <recommendedName>
        <fullName evidence="5">RRM domain-containing protein</fullName>
    </recommendedName>
</protein>
<feature type="non-terminal residue" evidence="6">
    <location>
        <position position="508"/>
    </location>
</feature>
<reference evidence="6 7" key="1">
    <citation type="submission" date="2015-03" db="EMBL/GenBank/DDBJ databases">
        <title>Draft genome of the nematode, Opisthorchis viverrini.</title>
        <authorList>
            <person name="Mitreva M."/>
        </authorList>
    </citation>
    <scope>NUCLEOTIDE SEQUENCE [LARGE SCALE GENOMIC DNA]</scope>
    <source>
        <strain evidence="6">Khon Kaen</strain>
    </source>
</reference>
<dbReference type="InterPro" id="IPR000504">
    <property type="entry name" value="RRM_dom"/>
</dbReference>
<dbReference type="PANTHER" id="PTHR23236:SF119">
    <property type="entry name" value="NUCLEAR RNA-BINDING PROTEIN SART-3"/>
    <property type="match status" value="1"/>
</dbReference>
<evidence type="ECO:0000256" key="4">
    <source>
        <dbReference type="SAM" id="MobiDB-lite"/>
    </source>
</evidence>
<feature type="compositionally biased region" description="Polar residues" evidence="4">
    <location>
        <begin position="120"/>
        <end position="133"/>
    </location>
</feature>
<dbReference type="GO" id="GO:0003723">
    <property type="term" value="F:RNA binding"/>
    <property type="evidence" value="ECO:0007669"/>
    <property type="project" value="UniProtKB-UniRule"/>
</dbReference>